<evidence type="ECO:0000256" key="2">
    <source>
        <dbReference type="ARBA" id="ARBA00022723"/>
    </source>
</evidence>
<keyword evidence="4" id="KW-0411">Iron-sulfur</keyword>
<evidence type="ECO:0000259" key="6">
    <source>
        <dbReference type="PROSITE" id="PS51296"/>
    </source>
</evidence>
<keyword evidence="1" id="KW-0001">2Fe-2S</keyword>
<dbReference type="Gene3D" id="3.50.50.60">
    <property type="entry name" value="FAD/NAD(P)-binding domain"/>
    <property type="match status" value="1"/>
</dbReference>
<dbReference type="Gene3D" id="3.30.9.10">
    <property type="entry name" value="D-Amino Acid Oxidase, subunit A, domain 2"/>
    <property type="match status" value="1"/>
</dbReference>
<dbReference type="AlphaFoldDB" id="A0A0W8E3P9"/>
<dbReference type="InterPro" id="IPR005805">
    <property type="entry name" value="Rieske_Fe-S_prot_C"/>
</dbReference>
<dbReference type="InterPro" id="IPR036188">
    <property type="entry name" value="FAD/NAD-bd_sf"/>
</dbReference>
<dbReference type="GO" id="GO:0051537">
    <property type="term" value="F:2 iron, 2 sulfur cluster binding"/>
    <property type="evidence" value="ECO:0007669"/>
    <property type="project" value="UniProtKB-KW"/>
</dbReference>
<dbReference type="GO" id="GO:0046872">
    <property type="term" value="F:metal ion binding"/>
    <property type="evidence" value="ECO:0007669"/>
    <property type="project" value="UniProtKB-KW"/>
</dbReference>
<dbReference type="EMBL" id="LNQE01001894">
    <property type="protein sequence ID" value="KUG03097.1"/>
    <property type="molecule type" value="Genomic_DNA"/>
</dbReference>
<dbReference type="Pfam" id="PF00355">
    <property type="entry name" value="Rieske"/>
    <property type="match status" value="1"/>
</dbReference>
<keyword evidence="2" id="KW-0479">Metal-binding</keyword>
<gene>
    <name evidence="7" type="ORF">ASZ90_019508</name>
</gene>
<dbReference type="InterPro" id="IPR038010">
    <property type="entry name" value="YhfW_C"/>
</dbReference>
<dbReference type="PROSITE" id="PS51296">
    <property type="entry name" value="RIESKE"/>
    <property type="match status" value="1"/>
</dbReference>
<evidence type="ECO:0000256" key="3">
    <source>
        <dbReference type="ARBA" id="ARBA00023004"/>
    </source>
</evidence>
<evidence type="ECO:0000256" key="4">
    <source>
        <dbReference type="ARBA" id="ARBA00023014"/>
    </source>
</evidence>
<dbReference type="PANTHER" id="PTHR13847:SF274">
    <property type="entry name" value="RIESKE 2FE-2S IRON-SULFUR PROTEIN YHFW-RELATED"/>
    <property type="match status" value="1"/>
</dbReference>
<evidence type="ECO:0000256" key="5">
    <source>
        <dbReference type="ARBA" id="ARBA00023157"/>
    </source>
</evidence>
<comment type="caution">
    <text evidence="7">The sequence shown here is derived from an EMBL/GenBank/DDBJ whole genome shotgun (WGS) entry which is preliminary data.</text>
</comment>
<dbReference type="PRINTS" id="PR00162">
    <property type="entry name" value="RIESKE"/>
</dbReference>
<dbReference type="GO" id="GO:0005737">
    <property type="term" value="C:cytoplasm"/>
    <property type="evidence" value="ECO:0007669"/>
    <property type="project" value="TreeGrafter"/>
</dbReference>
<keyword evidence="5" id="KW-1015">Disulfide bond</keyword>
<dbReference type="FunFam" id="2.102.10.10:FF:000014">
    <property type="entry name" value="Oxidoreductase, FAD dependent"/>
    <property type="match status" value="1"/>
</dbReference>
<keyword evidence="3" id="KW-0408">Iron</keyword>
<dbReference type="InterPro" id="IPR036922">
    <property type="entry name" value="Rieske_2Fe-2S_sf"/>
</dbReference>
<dbReference type="SUPFAM" id="SSF50022">
    <property type="entry name" value="ISP domain"/>
    <property type="match status" value="1"/>
</dbReference>
<name>A0A0W8E3P9_9ZZZZ</name>
<sequence>MSRDNHEFLDAPNSYWIDSTPQTDYPRLEEDINVDVAIVGGGIAGITSAFLLKKQGMKVAVIEANRILQGTTGHTTAKITSQHSLIYAKLAKEMSEELAHQYAEANESAIHMIASLVEEHKIDCDFSWRPAYVYTQSEQNIKAIEEEARAASNFGIKASCIETIPLPISIKAALQFDNQAQFHPLKYLKALAQQIPGQGSSIYEHTAAVNIQDDPAAVVTRNGQKIIASKIILASHFPFFDGGGMYFSRIYSERSYITAVRIDDKFPEGYFINAESPVRSLRSQSDGDGEIVLLAGENHKTGDGQNLAVHYKNLLDFAHETFEVRDVICRWSTQDCMTVDSVPYIGNLTSRSPHLYVATGFGKWGMSNGTASAMILSDLITKGDNPWAPVYNPSRFYLSSLKTFVIENADVAKEYVAGKIAALPGNIDISKGEARAVDLEGQRLGAFRDEMGELHLVDLTCTHLGCELKWNDAERSWDCPCHGSRFNFDGDILEGPAFNHLQPPGQCQNQVEARIFE</sequence>
<accession>A0A0W8E3P9</accession>
<evidence type="ECO:0000256" key="1">
    <source>
        <dbReference type="ARBA" id="ARBA00022714"/>
    </source>
</evidence>
<dbReference type="InterPro" id="IPR017941">
    <property type="entry name" value="Rieske_2Fe-2S"/>
</dbReference>
<proteinExistence type="predicted"/>
<dbReference type="SUPFAM" id="SSF51905">
    <property type="entry name" value="FAD/NAD(P)-binding domain"/>
    <property type="match status" value="1"/>
</dbReference>
<organism evidence="7">
    <name type="scientific">hydrocarbon metagenome</name>
    <dbReference type="NCBI Taxonomy" id="938273"/>
    <lineage>
        <taxon>unclassified sequences</taxon>
        <taxon>metagenomes</taxon>
        <taxon>ecological metagenomes</taxon>
    </lineage>
</organism>
<dbReference type="Gene3D" id="2.102.10.10">
    <property type="entry name" value="Rieske [2Fe-2S] iron-sulphur domain"/>
    <property type="match status" value="1"/>
</dbReference>
<dbReference type="CDD" id="cd03477">
    <property type="entry name" value="Rieske_YhfW_C"/>
    <property type="match status" value="1"/>
</dbReference>
<evidence type="ECO:0000313" key="7">
    <source>
        <dbReference type="EMBL" id="KUG03097.1"/>
    </source>
</evidence>
<dbReference type="PANTHER" id="PTHR13847">
    <property type="entry name" value="SARCOSINE DEHYDROGENASE-RELATED"/>
    <property type="match status" value="1"/>
</dbReference>
<dbReference type="GO" id="GO:0016020">
    <property type="term" value="C:membrane"/>
    <property type="evidence" value="ECO:0007669"/>
    <property type="project" value="InterPro"/>
</dbReference>
<reference evidence="7" key="1">
    <citation type="journal article" date="2015" name="Proc. Natl. Acad. Sci. U.S.A.">
        <title>Networks of energetic and metabolic interactions define dynamics in microbial communities.</title>
        <authorList>
            <person name="Embree M."/>
            <person name="Liu J.K."/>
            <person name="Al-Bassam M.M."/>
            <person name="Zengler K."/>
        </authorList>
    </citation>
    <scope>NUCLEOTIDE SEQUENCE</scope>
</reference>
<feature type="domain" description="Rieske" evidence="6">
    <location>
        <begin position="421"/>
        <end position="504"/>
    </location>
</feature>
<dbReference type="Pfam" id="PF01266">
    <property type="entry name" value="DAO"/>
    <property type="match status" value="1"/>
</dbReference>
<dbReference type="InterPro" id="IPR006076">
    <property type="entry name" value="FAD-dep_OxRdtase"/>
</dbReference>
<protein>
    <submittedName>
        <fullName evidence="7">Rieske iron-sulfur protein</fullName>
    </submittedName>
</protein>